<evidence type="ECO:0000313" key="8">
    <source>
        <dbReference type="EMBL" id="NYT85856.1"/>
    </source>
</evidence>
<dbReference type="Gene3D" id="1.20.81.30">
    <property type="entry name" value="Type II secretion system (T2SS), domain F"/>
    <property type="match status" value="1"/>
</dbReference>
<keyword evidence="5 6" id="KW-0472">Membrane</keyword>
<keyword evidence="4 6" id="KW-1133">Transmembrane helix</keyword>
<protein>
    <submittedName>
        <fullName evidence="8">Type II secretion system F family protein</fullName>
    </submittedName>
</protein>
<accession>A0A853GYP9</accession>
<keyword evidence="3 6" id="KW-0812">Transmembrane</keyword>
<dbReference type="InterPro" id="IPR042094">
    <property type="entry name" value="T2SS_GspF_sf"/>
</dbReference>
<feature type="transmembrane region" description="Helical" evidence="6">
    <location>
        <begin position="47"/>
        <end position="72"/>
    </location>
</feature>
<gene>
    <name evidence="8" type="ORF">H0A62_09595</name>
</gene>
<feature type="domain" description="Type II secretion system protein GspF" evidence="7">
    <location>
        <begin position="115"/>
        <end position="239"/>
    </location>
</feature>
<evidence type="ECO:0000313" key="9">
    <source>
        <dbReference type="Proteomes" id="UP000554144"/>
    </source>
</evidence>
<feature type="transmembrane region" description="Helical" evidence="6">
    <location>
        <begin position="78"/>
        <end position="96"/>
    </location>
</feature>
<dbReference type="InterPro" id="IPR018076">
    <property type="entry name" value="T2SS_GspF_dom"/>
</dbReference>
<dbReference type="Proteomes" id="UP000554144">
    <property type="component" value="Unassembled WGS sequence"/>
</dbReference>
<evidence type="ECO:0000256" key="2">
    <source>
        <dbReference type="ARBA" id="ARBA00022475"/>
    </source>
</evidence>
<proteinExistence type="predicted"/>
<dbReference type="GO" id="GO:0005886">
    <property type="term" value="C:plasma membrane"/>
    <property type="evidence" value="ECO:0007669"/>
    <property type="project" value="UniProtKB-SubCell"/>
</dbReference>
<dbReference type="RefSeq" id="WP_130039406.1">
    <property type="nucleotide sequence ID" value="NZ_JACCEV010000002.1"/>
</dbReference>
<evidence type="ECO:0000256" key="4">
    <source>
        <dbReference type="ARBA" id="ARBA00022989"/>
    </source>
</evidence>
<comment type="subcellular location">
    <subcellularLocation>
        <location evidence="1">Cell membrane</location>
        <topology evidence="1">Multi-pass membrane protein</topology>
    </subcellularLocation>
</comment>
<feature type="transmembrane region" description="Helical" evidence="6">
    <location>
        <begin position="254"/>
        <end position="274"/>
    </location>
</feature>
<dbReference type="OrthoDB" id="597333at2"/>
<evidence type="ECO:0000256" key="3">
    <source>
        <dbReference type="ARBA" id="ARBA00022692"/>
    </source>
</evidence>
<organism evidence="8 9">
    <name type="scientific">Pollutimonas harenae</name>
    <dbReference type="NCBI Taxonomy" id="657015"/>
    <lineage>
        <taxon>Bacteria</taxon>
        <taxon>Pseudomonadati</taxon>
        <taxon>Pseudomonadota</taxon>
        <taxon>Betaproteobacteria</taxon>
        <taxon>Burkholderiales</taxon>
        <taxon>Alcaligenaceae</taxon>
        <taxon>Pollutimonas</taxon>
    </lineage>
</organism>
<dbReference type="PANTHER" id="PTHR35007">
    <property type="entry name" value="INTEGRAL MEMBRANE PROTEIN-RELATED"/>
    <property type="match status" value="1"/>
</dbReference>
<feature type="transmembrane region" description="Helical" evidence="6">
    <location>
        <begin position="223"/>
        <end position="242"/>
    </location>
</feature>
<dbReference type="Pfam" id="PF00482">
    <property type="entry name" value="T2SSF"/>
    <property type="match status" value="1"/>
</dbReference>
<evidence type="ECO:0000256" key="1">
    <source>
        <dbReference type="ARBA" id="ARBA00004651"/>
    </source>
</evidence>
<comment type="caution">
    <text evidence="8">The sequence shown here is derived from an EMBL/GenBank/DDBJ whole genome shotgun (WGS) entry which is preliminary data.</text>
</comment>
<sequence>MTIFFFLLSTTILFGVCCWFLQKWLSKAYVRYQRAFQRQTSERLDEFFLFVDPAQLWMANLSLCTVLIAVVYGLTGGVAWAVLSGVISLLLPQYGIGRLRKRRVRRFDEQLPDLLQALAGALRAGAGLQSALRHIVAQSPAPLSQEFGLILRQQRMGVGFEQALADLYRRMPFEGTGLVVSALTIAAQSGGNLAETLEGIAATLRARLRLLDRVQALTSQGRLQAWIMAGLPPILAIVLHYLDPDAMQALWKTPAGWSVLATVVVMEVVGIWFIRRIVAIQV</sequence>
<keyword evidence="9" id="KW-1185">Reference proteome</keyword>
<dbReference type="EMBL" id="JACCEV010000002">
    <property type="protein sequence ID" value="NYT85856.1"/>
    <property type="molecule type" value="Genomic_DNA"/>
</dbReference>
<keyword evidence="2" id="KW-1003">Cell membrane</keyword>
<name>A0A853GYP9_9BURK</name>
<dbReference type="AlphaFoldDB" id="A0A853GYP9"/>
<evidence type="ECO:0000256" key="5">
    <source>
        <dbReference type="ARBA" id="ARBA00023136"/>
    </source>
</evidence>
<evidence type="ECO:0000259" key="7">
    <source>
        <dbReference type="Pfam" id="PF00482"/>
    </source>
</evidence>
<evidence type="ECO:0000256" key="6">
    <source>
        <dbReference type="SAM" id="Phobius"/>
    </source>
</evidence>
<reference evidence="8 9" key="1">
    <citation type="submission" date="2020-07" db="EMBL/GenBank/DDBJ databases">
        <title>Taxonomic revisions and descriptions of new bacterial species based on genomic comparisons in the high-G+C-content subgroup of the family Alcaligenaceae.</title>
        <authorList>
            <person name="Szabo A."/>
            <person name="Felfoldi T."/>
        </authorList>
    </citation>
    <scope>NUCLEOTIDE SEQUENCE [LARGE SCALE GENOMIC DNA]</scope>
    <source>
        <strain evidence="8 9">DSM 25667</strain>
    </source>
</reference>
<feature type="transmembrane region" description="Helical" evidence="6">
    <location>
        <begin position="6"/>
        <end position="26"/>
    </location>
</feature>
<dbReference type="PANTHER" id="PTHR35007:SF1">
    <property type="entry name" value="PILUS ASSEMBLY PROTEIN"/>
    <property type="match status" value="1"/>
</dbReference>